<dbReference type="FunFam" id="1.20.1250.20:FF:000001">
    <property type="entry name" value="Dicarboxylate MFS transporter"/>
    <property type="match status" value="1"/>
</dbReference>
<evidence type="ECO:0000256" key="3">
    <source>
        <dbReference type="ARBA" id="ARBA00022475"/>
    </source>
</evidence>
<dbReference type="InterPro" id="IPR011701">
    <property type="entry name" value="MFS"/>
</dbReference>
<dbReference type="AlphaFoldDB" id="A0A7G6TZ43"/>
<dbReference type="InterPro" id="IPR036259">
    <property type="entry name" value="MFS_trans_sf"/>
</dbReference>
<dbReference type="InterPro" id="IPR020846">
    <property type="entry name" value="MFS_dom"/>
</dbReference>
<evidence type="ECO:0000256" key="5">
    <source>
        <dbReference type="ARBA" id="ARBA00022989"/>
    </source>
</evidence>
<evidence type="ECO:0000256" key="2">
    <source>
        <dbReference type="ARBA" id="ARBA00022448"/>
    </source>
</evidence>
<reference evidence="8" key="1">
    <citation type="journal article" date="2020" name="Mol. Plant Microbe">
        <title>Rhizobial microsymbionts of the narrowly endemic Oxytropis species growing in Kamchatka are characterized by significant genetic diversity and possess a set of genes that are associated with T3SS and T6SS secretion systems and can affect the development of symbiosis.</title>
        <authorList>
            <person name="Safronova V."/>
            <person name="Guro P."/>
            <person name="Sazanova A."/>
            <person name="Kuznetsova I."/>
            <person name="Belimov A."/>
            <person name="Yakubov V."/>
            <person name="Chirak E."/>
            <person name="Afonin A."/>
            <person name="Gogolev Y."/>
            <person name="Andronov E."/>
            <person name="Tikhonovich I."/>
        </authorList>
    </citation>
    <scope>NUCLEOTIDE SEQUENCE [LARGE SCALE GENOMIC DNA]</scope>
    <source>
        <strain evidence="8">581</strain>
    </source>
</reference>
<dbReference type="PANTHER" id="PTHR43045">
    <property type="entry name" value="SHIKIMATE TRANSPORTER"/>
    <property type="match status" value="1"/>
</dbReference>
<protein>
    <submittedName>
        <fullName evidence="7">MHS family MFS transporter</fullName>
    </submittedName>
</protein>
<keyword evidence="2" id="KW-0813">Transport</keyword>
<organism evidence="7 8">
    <name type="scientific">Tardiphaga robiniae</name>
    <dbReference type="NCBI Taxonomy" id="943830"/>
    <lineage>
        <taxon>Bacteria</taxon>
        <taxon>Pseudomonadati</taxon>
        <taxon>Pseudomonadota</taxon>
        <taxon>Alphaproteobacteria</taxon>
        <taxon>Hyphomicrobiales</taxon>
        <taxon>Nitrobacteraceae</taxon>
        <taxon>Tardiphaga</taxon>
    </lineage>
</organism>
<evidence type="ECO:0000256" key="1">
    <source>
        <dbReference type="ARBA" id="ARBA00004651"/>
    </source>
</evidence>
<keyword evidence="6" id="KW-0472">Membrane</keyword>
<dbReference type="SUPFAM" id="SSF103473">
    <property type="entry name" value="MFS general substrate transporter"/>
    <property type="match status" value="1"/>
</dbReference>
<keyword evidence="5" id="KW-1133">Transmembrane helix</keyword>
<name>A0A7G6TZ43_9BRAD</name>
<keyword evidence="3" id="KW-1003">Cell membrane</keyword>
<dbReference type="Proteomes" id="UP000515291">
    <property type="component" value="Chromosome"/>
</dbReference>
<dbReference type="PANTHER" id="PTHR43045:SF1">
    <property type="entry name" value="SHIKIMATE TRANSPORTER"/>
    <property type="match status" value="1"/>
</dbReference>
<proteinExistence type="predicted"/>
<dbReference type="KEGG" id="trb:HB776_12925"/>
<accession>A0A7G6TZ43</accession>
<dbReference type="GO" id="GO:0022857">
    <property type="term" value="F:transmembrane transporter activity"/>
    <property type="evidence" value="ECO:0007669"/>
    <property type="project" value="InterPro"/>
</dbReference>
<dbReference type="Gene3D" id="1.20.1250.20">
    <property type="entry name" value="MFS general substrate transporter like domains"/>
    <property type="match status" value="2"/>
</dbReference>
<gene>
    <name evidence="7" type="ORF">HB776_12925</name>
</gene>
<dbReference type="GO" id="GO:0005886">
    <property type="term" value="C:plasma membrane"/>
    <property type="evidence" value="ECO:0007669"/>
    <property type="project" value="UniProtKB-SubCell"/>
</dbReference>
<sequence>MTVAEEFNTVTATAENPDDAAMRKIVWSSVIGTAVEWYDFLIYGAATALVFNKVFFAAGDPALATIAAFGTYAVGFLARPLGAAIFGHYGDRVGRKAMLAITIMVMGLGTFAIGLLPTYAQIGIAAPILLIALRFLQGIGLGGEWGGAVLMVVENCPTHKRGFLGSMVQVGNPVGNLAAIGMFALVSQLPEEDFMSYGWRIPFLISILLVGVGLWIRMSMEETPAFRALKAKNEVAKMPIVDIFKYHRRPFFTAVGLKISEIAYASIAGVFIMSYATSKLGLSRGLVLNGAFIASFVALFSIPFFGWLSDKVGRKAMFYASCLFCAAFAFPMFWLLDTRDPTIVILTIVVAISFGQMVMFGIGAPWYSELFTAKLRYSGASLGFQVGAAISGGLSPLIAASLMTWAGATWPVSVFLIFCACITAIATSFAPEMANKELT</sequence>
<dbReference type="CDD" id="cd17369">
    <property type="entry name" value="MFS_ShiA_like"/>
    <property type="match status" value="1"/>
</dbReference>
<evidence type="ECO:0000313" key="8">
    <source>
        <dbReference type="Proteomes" id="UP000515291"/>
    </source>
</evidence>
<evidence type="ECO:0000256" key="6">
    <source>
        <dbReference type="ARBA" id="ARBA00023136"/>
    </source>
</evidence>
<evidence type="ECO:0000256" key="4">
    <source>
        <dbReference type="ARBA" id="ARBA00022692"/>
    </source>
</evidence>
<dbReference type="EMBL" id="CP050292">
    <property type="protein sequence ID" value="QND72025.1"/>
    <property type="molecule type" value="Genomic_DNA"/>
</dbReference>
<keyword evidence="4" id="KW-0812">Transmembrane</keyword>
<dbReference type="Pfam" id="PF07690">
    <property type="entry name" value="MFS_1"/>
    <property type="match status" value="1"/>
</dbReference>
<evidence type="ECO:0000313" key="7">
    <source>
        <dbReference type="EMBL" id="QND72025.1"/>
    </source>
</evidence>
<dbReference type="PROSITE" id="PS50850">
    <property type="entry name" value="MFS"/>
    <property type="match status" value="1"/>
</dbReference>
<comment type="subcellular location">
    <subcellularLocation>
        <location evidence="1">Cell membrane</location>
        <topology evidence="1">Multi-pass membrane protein</topology>
    </subcellularLocation>
</comment>